<accession>X6MRV0</accession>
<feature type="region of interest" description="Disordered" evidence="1">
    <location>
        <begin position="31"/>
        <end position="177"/>
    </location>
</feature>
<evidence type="ECO:0000256" key="1">
    <source>
        <dbReference type="SAM" id="MobiDB-lite"/>
    </source>
</evidence>
<name>X6MRV0_RETFI</name>
<sequence length="177" mass="20073">MASYFESFGKLLDQADSFASESAKRVRVNAISKSADGVQKEGVSEVPKESKEQAKEENEEDTNKTRDEKEKEDAENEKQKHENEQEEEEQEKEQYQQQQQQQQQQRKSKEKKEELAEPIESENNDEQREIRLSTGEKERKSVSKMGEGVVDMTNMPIRVTTPPSTSTPTSASAAASA</sequence>
<keyword evidence="3" id="KW-1185">Reference proteome</keyword>
<gene>
    <name evidence="2" type="ORF">RFI_21539</name>
</gene>
<protein>
    <submittedName>
        <fullName evidence="2">Uncharacterized protein</fullName>
    </submittedName>
</protein>
<reference evidence="2 3" key="1">
    <citation type="journal article" date="2013" name="Curr. Biol.">
        <title>The Genome of the Foraminiferan Reticulomyxa filosa.</title>
        <authorList>
            <person name="Glockner G."/>
            <person name="Hulsmann N."/>
            <person name="Schleicher M."/>
            <person name="Noegel A.A."/>
            <person name="Eichinger L."/>
            <person name="Gallinger C."/>
            <person name="Pawlowski J."/>
            <person name="Sierra R."/>
            <person name="Euteneuer U."/>
            <person name="Pillet L."/>
            <person name="Moustafa A."/>
            <person name="Platzer M."/>
            <person name="Groth M."/>
            <person name="Szafranski K."/>
            <person name="Schliwa M."/>
        </authorList>
    </citation>
    <scope>NUCLEOTIDE SEQUENCE [LARGE SCALE GENOMIC DNA]</scope>
</reference>
<proteinExistence type="predicted"/>
<evidence type="ECO:0000313" key="3">
    <source>
        <dbReference type="Proteomes" id="UP000023152"/>
    </source>
</evidence>
<feature type="compositionally biased region" description="Basic and acidic residues" evidence="1">
    <location>
        <begin position="38"/>
        <end position="83"/>
    </location>
</feature>
<feature type="compositionally biased region" description="Basic and acidic residues" evidence="1">
    <location>
        <begin position="125"/>
        <end position="141"/>
    </location>
</feature>
<organism evidence="2 3">
    <name type="scientific">Reticulomyxa filosa</name>
    <dbReference type="NCBI Taxonomy" id="46433"/>
    <lineage>
        <taxon>Eukaryota</taxon>
        <taxon>Sar</taxon>
        <taxon>Rhizaria</taxon>
        <taxon>Retaria</taxon>
        <taxon>Foraminifera</taxon>
        <taxon>Monothalamids</taxon>
        <taxon>Reticulomyxidae</taxon>
        <taxon>Reticulomyxa</taxon>
    </lineage>
</organism>
<dbReference type="AlphaFoldDB" id="X6MRV0"/>
<feature type="compositionally biased region" description="Low complexity" evidence="1">
    <location>
        <begin position="95"/>
        <end position="105"/>
    </location>
</feature>
<evidence type="ECO:0000313" key="2">
    <source>
        <dbReference type="EMBL" id="ETO15825.1"/>
    </source>
</evidence>
<dbReference type="Proteomes" id="UP000023152">
    <property type="component" value="Unassembled WGS sequence"/>
</dbReference>
<dbReference type="EMBL" id="ASPP01018773">
    <property type="protein sequence ID" value="ETO15825.1"/>
    <property type="molecule type" value="Genomic_DNA"/>
</dbReference>
<comment type="caution">
    <text evidence="2">The sequence shown here is derived from an EMBL/GenBank/DDBJ whole genome shotgun (WGS) entry which is preliminary data.</text>
</comment>
<feature type="compositionally biased region" description="Low complexity" evidence="1">
    <location>
        <begin position="160"/>
        <end position="177"/>
    </location>
</feature>